<evidence type="ECO:0008006" key="3">
    <source>
        <dbReference type="Google" id="ProtNLM"/>
    </source>
</evidence>
<dbReference type="EMBL" id="JAAVTK010000007">
    <property type="protein sequence ID" value="NKI90081.1"/>
    <property type="molecule type" value="Genomic_DNA"/>
</dbReference>
<reference evidence="1 2" key="1">
    <citation type="submission" date="2020-03" db="EMBL/GenBank/DDBJ databases">
        <title>Genomic Encyclopedia of Type Strains, Phase IV (KMG-V): Genome sequencing to study the core and pangenomes of soil and plant-associated prokaryotes.</title>
        <authorList>
            <person name="Whitman W."/>
        </authorList>
    </citation>
    <scope>NUCLEOTIDE SEQUENCE [LARGE SCALE GENOMIC DNA]</scope>
    <source>
        <strain evidence="1 2">1B</strain>
    </source>
</reference>
<evidence type="ECO:0000313" key="2">
    <source>
        <dbReference type="Proteomes" id="UP000717634"/>
    </source>
</evidence>
<dbReference type="Proteomes" id="UP000717634">
    <property type="component" value="Unassembled WGS sequence"/>
</dbReference>
<protein>
    <recommendedName>
        <fullName evidence="3">Lipoprotein</fullName>
    </recommendedName>
</protein>
<keyword evidence="2" id="KW-1185">Reference proteome</keyword>
<accession>A0ABX1HMC2</accession>
<gene>
    <name evidence="1" type="ORF">HBN54_002680</name>
</gene>
<name>A0ABX1HMC2_9BACT</name>
<dbReference type="RefSeq" id="WP_168673685.1">
    <property type="nucleotide sequence ID" value="NZ_JAAVTK010000007.1"/>
</dbReference>
<proteinExistence type="predicted"/>
<evidence type="ECO:0000313" key="1">
    <source>
        <dbReference type="EMBL" id="NKI90081.1"/>
    </source>
</evidence>
<sequence length="116" mass="13158">MKALFAGFALAITACAHGNSGRSCQENPAFQRAFFHHVDVVETYTRERNTGAEVYTLGPDEMLDAMAFLETHTAVPMGPVLNYEVGYANMELFLKDKKRWLRWYDAHKCANLQPDK</sequence>
<organism evidence="1 2">
    <name type="scientific">Hymenobacter artigasi</name>
    <dbReference type="NCBI Taxonomy" id="2719616"/>
    <lineage>
        <taxon>Bacteria</taxon>
        <taxon>Pseudomonadati</taxon>
        <taxon>Bacteroidota</taxon>
        <taxon>Cytophagia</taxon>
        <taxon>Cytophagales</taxon>
        <taxon>Hymenobacteraceae</taxon>
        <taxon>Hymenobacter</taxon>
    </lineage>
</organism>
<comment type="caution">
    <text evidence="1">The sequence shown here is derived from an EMBL/GenBank/DDBJ whole genome shotgun (WGS) entry which is preliminary data.</text>
</comment>
<dbReference type="PROSITE" id="PS51257">
    <property type="entry name" value="PROKAR_LIPOPROTEIN"/>
    <property type="match status" value="1"/>
</dbReference>